<protein>
    <submittedName>
        <fullName evidence="1">Cupin</fullName>
    </submittedName>
</protein>
<dbReference type="RefSeq" id="WP_397095153.1">
    <property type="nucleotide sequence ID" value="NZ_JBIRYO010000028.1"/>
</dbReference>
<dbReference type="SUPFAM" id="SSF51182">
    <property type="entry name" value="RmlC-like cupins"/>
    <property type="match status" value="1"/>
</dbReference>
<name>A0ABW7X9V4_9NOCA</name>
<gene>
    <name evidence="1" type="ORF">ACH49W_30700</name>
</gene>
<evidence type="ECO:0000313" key="1">
    <source>
        <dbReference type="EMBL" id="MFI2477765.1"/>
    </source>
</evidence>
<dbReference type="Proteomes" id="UP001611415">
    <property type="component" value="Unassembled WGS sequence"/>
</dbReference>
<dbReference type="Gene3D" id="2.60.120.10">
    <property type="entry name" value="Jelly Rolls"/>
    <property type="match status" value="1"/>
</dbReference>
<accession>A0ABW7X9V4</accession>
<dbReference type="InterPro" id="IPR014710">
    <property type="entry name" value="RmlC-like_jellyroll"/>
</dbReference>
<keyword evidence="2" id="KW-1185">Reference proteome</keyword>
<comment type="caution">
    <text evidence="1">The sequence shown here is derived from an EMBL/GenBank/DDBJ whole genome shotgun (WGS) entry which is preliminary data.</text>
</comment>
<sequence>MNSIDLFSRALQFRPDGNVGTGPRRMADDSGGWQLAAFHVETDADVHADHWEIHPSSEEAVCCLSGGFRLYLRPERAGDPETVVSLCAGSAYVVPRNRWHRIELDEPSDIMSIGLRAETRQEPVTP</sequence>
<organism evidence="1 2">
    <name type="scientific">Nocardia xishanensis</name>
    <dbReference type="NCBI Taxonomy" id="238964"/>
    <lineage>
        <taxon>Bacteria</taxon>
        <taxon>Bacillati</taxon>
        <taxon>Actinomycetota</taxon>
        <taxon>Actinomycetes</taxon>
        <taxon>Mycobacteriales</taxon>
        <taxon>Nocardiaceae</taxon>
        <taxon>Nocardia</taxon>
    </lineage>
</organism>
<proteinExistence type="predicted"/>
<dbReference type="EMBL" id="JBIRYO010000028">
    <property type="protein sequence ID" value="MFI2477765.1"/>
    <property type="molecule type" value="Genomic_DNA"/>
</dbReference>
<dbReference type="InterPro" id="IPR011051">
    <property type="entry name" value="RmlC_Cupin_sf"/>
</dbReference>
<reference evidence="1 2" key="1">
    <citation type="submission" date="2024-10" db="EMBL/GenBank/DDBJ databases">
        <title>The Natural Products Discovery Center: Release of the First 8490 Sequenced Strains for Exploring Actinobacteria Biosynthetic Diversity.</title>
        <authorList>
            <person name="Kalkreuter E."/>
            <person name="Kautsar S.A."/>
            <person name="Yang D."/>
            <person name="Bader C.D."/>
            <person name="Teijaro C.N."/>
            <person name="Fluegel L."/>
            <person name="Davis C.M."/>
            <person name="Simpson J.R."/>
            <person name="Lauterbach L."/>
            <person name="Steele A.D."/>
            <person name="Gui C."/>
            <person name="Meng S."/>
            <person name="Li G."/>
            <person name="Viehrig K."/>
            <person name="Ye F."/>
            <person name="Su P."/>
            <person name="Kiefer A.F."/>
            <person name="Nichols A."/>
            <person name="Cepeda A.J."/>
            <person name="Yan W."/>
            <person name="Fan B."/>
            <person name="Jiang Y."/>
            <person name="Adhikari A."/>
            <person name="Zheng C.-J."/>
            <person name="Schuster L."/>
            <person name="Cowan T.M."/>
            <person name="Smanski M.J."/>
            <person name="Chevrette M.G."/>
            <person name="De Carvalho L.P.S."/>
            <person name="Shen B."/>
        </authorList>
    </citation>
    <scope>NUCLEOTIDE SEQUENCE [LARGE SCALE GENOMIC DNA]</scope>
    <source>
        <strain evidence="1 2">NPDC019275</strain>
    </source>
</reference>
<evidence type="ECO:0000313" key="2">
    <source>
        <dbReference type="Proteomes" id="UP001611415"/>
    </source>
</evidence>